<evidence type="ECO:0000313" key="2">
    <source>
        <dbReference type="Proteomes" id="UP001283361"/>
    </source>
</evidence>
<sequence>MSLFKISRRPLPISTATLSRSSRAYSKSLGGPYLYLRPHYSSSSRAYSKSPGGPYLYLRPHYHAPMSLFKISRRPLPISTATLSRSYEPIQNL</sequence>
<dbReference type="AlphaFoldDB" id="A0AAE1AF76"/>
<proteinExistence type="predicted"/>
<name>A0AAE1AF76_9GAST</name>
<dbReference type="EMBL" id="JAWDGP010002110">
    <property type="protein sequence ID" value="KAK3785577.1"/>
    <property type="molecule type" value="Genomic_DNA"/>
</dbReference>
<comment type="caution">
    <text evidence="1">The sequence shown here is derived from an EMBL/GenBank/DDBJ whole genome shotgun (WGS) entry which is preliminary data.</text>
</comment>
<reference evidence="1" key="1">
    <citation type="journal article" date="2023" name="G3 (Bethesda)">
        <title>A reference genome for the long-term kleptoplast-retaining sea slug Elysia crispata morphotype clarki.</title>
        <authorList>
            <person name="Eastman K.E."/>
            <person name="Pendleton A.L."/>
            <person name="Shaikh M.A."/>
            <person name="Suttiyut T."/>
            <person name="Ogas R."/>
            <person name="Tomko P."/>
            <person name="Gavelis G."/>
            <person name="Widhalm J.R."/>
            <person name="Wisecaver J.H."/>
        </authorList>
    </citation>
    <scope>NUCLEOTIDE SEQUENCE</scope>
    <source>
        <strain evidence="1">ECLA1</strain>
    </source>
</reference>
<evidence type="ECO:0000313" key="1">
    <source>
        <dbReference type="EMBL" id="KAK3785577.1"/>
    </source>
</evidence>
<keyword evidence="2" id="KW-1185">Reference proteome</keyword>
<gene>
    <name evidence="1" type="ORF">RRG08_037587</name>
</gene>
<protein>
    <submittedName>
        <fullName evidence="1">Uncharacterized protein</fullName>
    </submittedName>
</protein>
<dbReference type="Proteomes" id="UP001283361">
    <property type="component" value="Unassembled WGS sequence"/>
</dbReference>
<accession>A0AAE1AF76</accession>
<organism evidence="1 2">
    <name type="scientific">Elysia crispata</name>
    <name type="common">lettuce slug</name>
    <dbReference type="NCBI Taxonomy" id="231223"/>
    <lineage>
        <taxon>Eukaryota</taxon>
        <taxon>Metazoa</taxon>
        <taxon>Spiralia</taxon>
        <taxon>Lophotrochozoa</taxon>
        <taxon>Mollusca</taxon>
        <taxon>Gastropoda</taxon>
        <taxon>Heterobranchia</taxon>
        <taxon>Euthyneura</taxon>
        <taxon>Panpulmonata</taxon>
        <taxon>Sacoglossa</taxon>
        <taxon>Placobranchoidea</taxon>
        <taxon>Plakobranchidae</taxon>
        <taxon>Elysia</taxon>
    </lineage>
</organism>